<keyword evidence="1" id="KW-0732">Signal</keyword>
<dbReference type="RefSeq" id="WP_085936507.1">
    <property type="nucleotide sequence ID" value="NZ_FUWJ01000008.1"/>
</dbReference>
<dbReference type="EMBL" id="FUWJ01000008">
    <property type="protein sequence ID" value="SKA28203.1"/>
    <property type="molecule type" value="Genomic_DNA"/>
</dbReference>
<evidence type="ECO:0000313" key="2">
    <source>
        <dbReference type="EMBL" id="SKA28203.1"/>
    </source>
</evidence>
<dbReference type="InterPro" id="IPR007939">
    <property type="entry name" value="Cu-R_B_prcur"/>
</dbReference>
<dbReference type="GO" id="GO:0009279">
    <property type="term" value="C:cell outer membrane"/>
    <property type="evidence" value="ECO:0007669"/>
    <property type="project" value="InterPro"/>
</dbReference>
<evidence type="ECO:0000256" key="1">
    <source>
        <dbReference type="SAM" id="SignalP"/>
    </source>
</evidence>
<organism evidence="2 3">
    <name type="scientific">Enhydrobacter aerosaccus</name>
    <dbReference type="NCBI Taxonomy" id="225324"/>
    <lineage>
        <taxon>Bacteria</taxon>
        <taxon>Pseudomonadati</taxon>
        <taxon>Pseudomonadota</taxon>
        <taxon>Alphaproteobacteria</taxon>
        <taxon>Hyphomicrobiales</taxon>
        <taxon>Enhydrobacter</taxon>
    </lineage>
</organism>
<proteinExistence type="predicted"/>
<keyword evidence="3" id="KW-1185">Reference proteome</keyword>
<gene>
    <name evidence="2" type="ORF">SAMN02745126_04759</name>
</gene>
<sequence>MKKLVAALCAALMVAIFAGGAHAQQTPAADQGQPHSMPKMLDQAIFAHLLFDQLEGRFGFAEGNTFRWSAQGWLGTDENRVWLLSEGRFTNNELDDGIQQLLYGRAITTYFDALVGIRYDLDSAPSRGWGAIGIQGLAPQFFKVSAIGYVSGEGHLAARLEASYDLLITQRLILQPQLEMNFYTKDDPARLVGAGLSELDAGLRLRYEITREFAPYVGITYLGQYGATADYVSAAGGSTQQIRFTVGLRAWF</sequence>
<dbReference type="Proteomes" id="UP000190092">
    <property type="component" value="Unassembled WGS sequence"/>
</dbReference>
<dbReference type="GO" id="GO:0005507">
    <property type="term" value="F:copper ion binding"/>
    <property type="evidence" value="ECO:0007669"/>
    <property type="project" value="InterPro"/>
</dbReference>
<evidence type="ECO:0000313" key="3">
    <source>
        <dbReference type="Proteomes" id="UP000190092"/>
    </source>
</evidence>
<dbReference type="STRING" id="225324.SAMN02745126_04759"/>
<dbReference type="OrthoDB" id="9778934at2"/>
<feature type="chain" id="PRO_5012346047" evidence="1">
    <location>
        <begin position="24"/>
        <end position="252"/>
    </location>
</feature>
<name>A0A1T4SJ46_9HYPH</name>
<dbReference type="Pfam" id="PF05275">
    <property type="entry name" value="CopB"/>
    <property type="match status" value="1"/>
</dbReference>
<feature type="signal peptide" evidence="1">
    <location>
        <begin position="1"/>
        <end position="23"/>
    </location>
</feature>
<reference evidence="3" key="1">
    <citation type="submission" date="2017-02" db="EMBL/GenBank/DDBJ databases">
        <authorList>
            <person name="Varghese N."/>
            <person name="Submissions S."/>
        </authorList>
    </citation>
    <scope>NUCLEOTIDE SEQUENCE [LARGE SCALE GENOMIC DNA]</scope>
    <source>
        <strain evidence="3">ATCC 27094</strain>
    </source>
</reference>
<protein>
    <submittedName>
        <fullName evidence="2">Copper resistance protein B</fullName>
    </submittedName>
</protein>
<dbReference type="AlphaFoldDB" id="A0A1T4SJ46"/>
<accession>A0A1T4SJ46</accession>
<dbReference type="GO" id="GO:0006878">
    <property type="term" value="P:intracellular copper ion homeostasis"/>
    <property type="evidence" value="ECO:0007669"/>
    <property type="project" value="InterPro"/>
</dbReference>